<evidence type="ECO:0000256" key="1">
    <source>
        <dbReference type="SAM" id="MobiDB-lite"/>
    </source>
</evidence>
<protein>
    <recommendedName>
        <fullName evidence="4">F-box domain-containing protein</fullName>
    </recommendedName>
</protein>
<feature type="compositionally biased region" description="Low complexity" evidence="1">
    <location>
        <begin position="497"/>
        <end position="509"/>
    </location>
</feature>
<accession>A0A4Y9YC82</accession>
<dbReference type="Proteomes" id="UP000298390">
    <property type="component" value="Unassembled WGS sequence"/>
</dbReference>
<dbReference type="SUPFAM" id="SSF88713">
    <property type="entry name" value="Glycoside hydrolase/deacetylase"/>
    <property type="match status" value="1"/>
</dbReference>
<dbReference type="GO" id="GO:0005975">
    <property type="term" value="P:carbohydrate metabolic process"/>
    <property type="evidence" value="ECO:0007669"/>
    <property type="project" value="InterPro"/>
</dbReference>
<feature type="compositionally biased region" description="Acidic residues" evidence="1">
    <location>
        <begin position="577"/>
        <end position="593"/>
    </location>
</feature>
<dbReference type="Pfam" id="PF03746">
    <property type="entry name" value="LamB_YcsF"/>
    <property type="match status" value="1"/>
</dbReference>
<dbReference type="InterPro" id="IPR036047">
    <property type="entry name" value="F-box-like_dom_sf"/>
</dbReference>
<dbReference type="STRING" id="34475.A0A4Y9YC82"/>
<organism evidence="2 3">
    <name type="scientific">Rhodofomes roseus</name>
    <dbReference type="NCBI Taxonomy" id="34475"/>
    <lineage>
        <taxon>Eukaryota</taxon>
        <taxon>Fungi</taxon>
        <taxon>Dikarya</taxon>
        <taxon>Basidiomycota</taxon>
        <taxon>Agaricomycotina</taxon>
        <taxon>Agaricomycetes</taxon>
        <taxon>Polyporales</taxon>
        <taxon>Rhodofomes</taxon>
    </lineage>
</organism>
<dbReference type="InterPro" id="IPR005501">
    <property type="entry name" value="LamB/YcsF/PxpA-like"/>
</dbReference>
<evidence type="ECO:0000313" key="2">
    <source>
        <dbReference type="EMBL" id="TFY59197.1"/>
    </source>
</evidence>
<sequence>MANIACGFHASDFNIMNKTVLLAKENGVLVGAHPSLPDRQGWGRREMAIEPEELASCFIYQVGALTGFLTLHGVDLYHIKPHGAVYGMTARIMDLARAAVGVAKTFGVAYMGLAGTCHQAACEELGVPFITEWYADMEYAPDGKLLITKKHDPIPLDVIKARVLYPSAFGNPAIIDIYIQVSKMLSEGLMTTKDGTFLPLGTNIKNVSICCHSDTPGSVEIAHLVKAMNGDGKMKTSISSLPTEVVEIILVIAAVDGFPSAIGALSQTCRAFHTLTYDAADHHLWRTIFLSTFDDPRRLKYYVSGNFDWCDEFKERTWAASFLKRHVRPLRVQKIYTLRTRTTATSLVDLTPTYEVDSSVRMLNALLSVIKTTAPNEHGPGQGEESKAVEGEVMIHKRSLSYAHHAAPDFPERPRGYSKCLNVPWLRAVLEHGLPASLITKISSDTRDLRWDKTPEALALGELIACTGFIPVRNLIEERTGRLASSSSGSYRPEPRSPSMSDMDMSAESQRLRARHCARELVYRMAYLSRRRHWGPYLPVAPSAEDEPILRDSSHAPAATDAPRVLRKMLQKREAESSESESDPDFSPDDEETIASPDYVDASDDEVEEPPLVDLVQSRKRKRVVPTPEQLRPDWSWLAAARILVEDNFSDVEEYKIADLVDWNFWRETWANHADDEEPRILDEELPVIGTNGMIGKSPELGPQCRDWAGAQGVWRRAVLWLDYADLMHHNVSALLPRKGNASHFHGQHFGGFSDPGLYECTIVVPLRLRIVGYDAPSVAAYPDRPTILVEGEMGGQGFEGFEDGTADDIRRVHGAVSMLSTGHVRWNFTSSEEDDPNKDLWASEGIQVGAVGSDAGILGMWTGVRHEQTDPLVHIMVLTCMLDVRKTDLGWSEDIFSSTQACSQ</sequence>
<feature type="region of interest" description="Disordered" evidence="1">
    <location>
        <begin position="570"/>
        <end position="614"/>
    </location>
</feature>
<evidence type="ECO:0008006" key="4">
    <source>
        <dbReference type="Google" id="ProtNLM"/>
    </source>
</evidence>
<evidence type="ECO:0000313" key="3">
    <source>
        <dbReference type="Proteomes" id="UP000298390"/>
    </source>
</evidence>
<dbReference type="PANTHER" id="PTHR30292:SF0">
    <property type="entry name" value="5-OXOPROLINASE SUBUNIT A"/>
    <property type="match status" value="1"/>
</dbReference>
<name>A0A4Y9YC82_9APHY</name>
<dbReference type="Gene3D" id="3.20.20.370">
    <property type="entry name" value="Glycoside hydrolase/deacetylase"/>
    <property type="match status" value="1"/>
</dbReference>
<dbReference type="PANTHER" id="PTHR30292">
    <property type="entry name" value="UNCHARACTERIZED PROTEIN YBGL-RELATED"/>
    <property type="match status" value="1"/>
</dbReference>
<dbReference type="EMBL" id="SEKV01000315">
    <property type="protein sequence ID" value="TFY59197.1"/>
    <property type="molecule type" value="Genomic_DNA"/>
</dbReference>
<reference evidence="2 3" key="1">
    <citation type="submission" date="2019-01" db="EMBL/GenBank/DDBJ databases">
        <title>Genome sequencing of the rare red list fungi Fomitopsis rosea.</title>
        <authorList>
            <person name="Buettner E."/>
            <person name="Kellner H."/>
        </authorList>
    </citation>
    <scope>NUCLEOTIDE SEQUENCE [LARGE SCALE GENOMIC DNA]</scope>
    <source>
        <strain evidence="2 3">DSM 105464</strain>
    </source>
</reference>
<dbReference type="InterPro" id="IPR011330">
    <property type="entry name" value="Glyco_hydro/deAcase_b/a-brl"/>
</dbReference>
<gene>
    <name evidence="2" type="ORF">EVJ58_g5929</name>
</gene>
<comment type="caution">
    <text evidence="2">The sequence shown here is derived from an EMBL/GenBank/DDBJ whole genome shotgun (WGS) entry which is preliminary data.</text>
</comment>
<proteinExistence type="predicted"/>
<dbReference type="AlphaFoldDB" id="A0A4Y9YC82"/>
<feature type="compositionally biased region" description="Acidic residues" evidence="1">
    <location>
        <begin position="601"/>
        <end position="611"/>
    </location>
</feature>
<dbReference type="SUPFAM" id="SSF81383">
    <property type="entry name" value="F-box domain"/>
    <property type="match status" value="1"/>
</dbReference>
<feature type="region of interest" description="Disordered" evidence="1">
    <location>
        <begin position="481"/>
        <end position="510"/>
    </location>
</feature>